<sequence length="151" mass="17206">MQDGQIAENPIRFHEKFRALFGLGQVDVRQYSPLTLAYLGDAVYEVIIRSIVVERSNAPVNKLHKRSSTLVKASAQARLIKAIEARLTEEEVSVYKRGRNAKSYTMAKNATMTDYRMATGFEALMGYLYLKQEYERIMELVHLGLEAMKAI</sequence>
<dbReference type="Pfam" id="PF00636">
    <property type="entry name" value="Ribonuclease_3"/>
    <property type="match status" value="1"/>
</dbReference>
<comment type="similarity">
    <text evidence="6">Belongs to the MrnC RNase family.</text>
</comment>
<reference evidence="8" key="2">
    <citation type="journal article" date="2021" name="PeerJ">
        <title>Extensive microbial diversity within the chicken gut microbiome revealed by metagenomics and culture.</title>
        <authorList>
            <person name="Gilroy R."/>
            <person name="Ravi A."/>
            <person name="Getino M."/>
            <person name="Pursley I."/>
            <person name="Horton D.L."/>
            <person name="Alikhan N.F."/>
            <person name="Baker D."/>
            <person name="Gharbi K."/>
            <person name="Hall N."/>
            <person name="Watson M."/>
            <person name="Adriaenssens E.M."/>
            <person name="Foster-Nyarko E."/>
            <person name="Jarju S."/>
            <person name="Secka A."/>
            <person name="Antonio M."/>
            <person name="Oren A."/>
            <person name="Chaudhuri R.R."/>
            <person name="La Ragione R."/>
            <person name="Hildebrand F."/>
            <person name="Pallen M.J."/>
        </authorList>
    </citation>
    <scope>NUCLEOTIDE SEQUENCE</scope>
    <source>
        <strain evidence="8">CHK178-757</strain>
    </source>
</reference>
<dbReference type="SUPFAM" id="SSF69065">
    <property type="entry name" value="RNase III domain-like"/>
    <property type="match status" value="1"/>
</dbReference>
<dbReference type="InterPro" id="IPR000999">
    <property type="entry name" value="RNase_III_dom"/>
</dbReference>
<comment type="function">
    <text evidence="6">Involved in correct processing of both the 5' and 3' ends of 23S rRNA precursor. Processes 30S rRNA precursor transcript even in absence of ribonuclease 3 (Rnc); Rnc processes 30S rRNA into smaller rRNA precursors.</text>
</comment>
<evidence type="ECO:0000256" key="4">
    <source>
        <dbReference type="ARBA" id="ARBA00022759"/>
    </source>
</evidence>
<evidence type="ECO:0000256" key="2">
    <source>
        <dbReference type="ARBA" id="ARBA00022552"/>
    </source>
</evidence>
<dbReference type="CDD" id="cd00593">
    <property type="entry name" value="RIBOc"/>
    <property type="match status" value="1"/>
</dbReference>
<comment type="subcellular location">
    <subcellularLocation>
        <location evidence="6">Cytoplasm</location>
    </subcellularLocation>
</comment>
<dbReference type="HAMAP" id="MF_01468">
    <property type="entry name" value="RNase_Mini_III"/>
    <property type="match status" value="1"/>
</dbReference>
<keyword evidence="1 6" id="KW-0690">Ribosome biogenesis</keyword>
<keyword evidence="6" id="KW-0699">rRNA-binding</keyword>
<evidence type="ECO:0000256" key="3">
    <source>
        <dbReference type="ARBA" id="ARBA00022722"/>
    </source>
</evidence>
<keyword evidence="6" id="KW-0963">Cytoplasm</keyword>
<evidence type="ECO:0000259" key="7">
    <source>
        <dbReference type="SMART" id="SM00535"/>
    </source>
</evidence>
<proteinExistence type="inferred from homology"/>
<dbReference type="Proteomes" id="UP000823927">
    <property type="component" value="Unassembled WGS sequence"/>
</dbReference>
<dbReference type="EMBL" id="DVIT01000024">
    <property type="protein sequence ID" value="HIS47164.1"/>
    <property type="molecule type" value="Genomic_DNA"/>
</dbReference>
<dbReference type="GO" id="GO:0005737">
    <property type="term" value="C:cytoplasm"/>
    <property type="evidence" value="ECO:0007669"/>
    <property type="project" value="UniProtKB-SubCell"/>
</dbReference>
<gene>
    <name evidence="6" type="primary">mrnC</name>
    <name evidence="8" type="ORF">IAB46_06335</name>
</gene>
<dbReference type="SMART" id="SM00535">
    <property type="entry name" value="RIBOc"/>
    <property type="match status" value="1"/>
</dbReference>
<comment type="cofactor">
    <cofactor evidence="6">
        <name>Mg(2+)</name>
        <dbReference type="ChEBI" id="CHEBI:18420"/>
    </cofactor>
</comment>
<reference evidence="8" key="1">
    <citation type="submission" date="2020-10" db="EMBL/GenBank/DDBJ databases">
        <authorList>
            <person name="Gilroy R."/>
        </authorList>
    </citation>
    <scope>NUCLEOTIDE SEQUENCE</scope>
    <source>
        <strain evidence="8">CHK178-757</strain>
    </source>
</reference>
<feature type="domain" description="RNase III" evidence="7">
    <location>
        <begin position="14"/>
        <end position="148"/>
    </location>
</feature>
<name>A0A9D1F479_9FIRM</name>
<accession>A0A9D1F479</accession>
<comment type="caution">
    <text evidence="8">The sequence shown here is derived from an EMBL/GenBank/DDBJ whole genome shotgun (WGS) entry which is preliminary data.</text>
</comment>
<keyword evidence="3 6" id="KW-0540">Nuclease</keyword>
<dbReference type="AlphaFoldDB" id="A0A9D1F479"/>
<dbReference type="Gene3D" id="1.10.1520.10">
    <property type="entry name" value="Ribonuclease III domain"/>
    <property type="match status" value="1"/>
</dbReference>
<keyword evidence="4 6" id="KW-0255">Endonuclease</keyword>
<dbReference type="EC" id="3.1.26.-" evidence="6"/>
<dbReference type="GO" id="GO:0019843">
    <property type="term" value="F:rRNA binding"/>
    <property type="evidence" value="ECO:0007669"/>
    <property type="project" value="UniProtKB-UniRule"/>
</dbReference>
<organism evidence="8 9">
    <name type="scientific">Candidatus Scybalocola faecigallinarum</name>
    <dbReference type="NCBI Taxonomy" id="2840941"/>
    <lineage>
        <taxon>Bacteria</taxon>
        <taxon>Bacillati</taxon>
        <taxon>Bacillota</taxon>
        <taxon>Clostridia</taxon>
        <taxon>Lachnospirales</taxon>
        <taxon>Lachnospiraceae</taxon>
        <taxon>Lachnospiraceae incertae sedis</taxon>
        <taxon>Candidatus Scybalocola (ex Gilroy et al. 2021)</taxon>
    </lineage>
</organism>
<feature type="active site" evidence="6">
    <location>
        <position position="41"/>
    </location>
</feature>
<evidence type="ECO:0000313" key="8">
    <source>
        <dbReference type="EMBL" id="HIS47164.1"/>
    </source>
</evidence>
<evidence type="ECO:0000256" key="6">
    <source>
        <dbReference type="HAMAP-Rule" id="MF_01468"/>
    </source>
</evidence>
<keyword evidence="6" id="KW-0460">Magnesium</keyword>
<evidence type="ECO:0000256" key="5">
    <source>
        <dbReference type="ARBA" id="ARBA00022801"/>
    </source>
</evidence>
<dbReference type="PANTHER" id="PTHR34276">
    <property type="entry name" value="MINI-RIBONUCLEASE 3"/>
    <property type="match status" value="1"/>
</dbReference>
<dbReference type="InterPro" id="IPR036389">
    <property type="entry name" value="RNase_III_sf"/>
</dbReference>
<evidence type="ECO:0000256" key="1">
    <source>
        <dbReference type="ARBA" id="ARBA00022517"/>
    </source>
</evidence>
<dbReference type="GO" id="GO:0006364">
    <property type="term" value="P:rRNA processing"/>
    <property type="evidence" value="ECO:0007669"/>
    <property type="project" value="UniProtKB-UniRule"/>
</dbReference>
<keyword evidence="5 6" id="KW-0378">Hydrolase</keyword>
<dbReference type="PANTHER" id="PTHR34276:SF1">
    <property type="entry name" value="MINI-RIBONUCLEASE 3"/>
    <property type="match status" value="1"/>
</dbReference>
<dbReference type="InterPro" id="IPR008226">
    <property type="entry name" value="Mini3_fam"/>
</dbReference>
<keyword evidence="2 6" id="KW-0698">rRNA processing</keyword>
<evidence type="ECO:0000313" key="9">
    <source>
        <dbReference type="Proteomes" id="UP000823927"/>
    </source>
</evidence>
<dbReference type="GO" id="GO:0004525">
    <property type="term" value="F:ribonuclease III activity"/>
    <property type="evidence" value="ECO:0007669"/>
    <property type="project" value="InterPro"/>
</dbReference>
<protein>
    <recommendedName>
        <fullName evidence="6">Mini-ribonuclease 3</fullName>
        <shortName evidence="6">Mini-3</shortName>
        <shortName evidence="6">Mini-RNase 3</shortName>
        <ecNumber evidence="6">3.1.26.-</ecNumber>
    </recommendedName>
    <alternativeName>
        <fullName evidence="6">Mini-RNase III</fullName>
        <shortName evidence="6">Mini-III</shortName>
    </alternativeName>
</protein>
<comment type="subunit">
    <text evidence="6">Homodimer.</text>
</comment>
<keyword evidence="6" id="KW-0694">RNA-binding</keyword>